<dbReference type="EMBL" id="OOIP01000015">
    <property type="protein sequence ID" value="SPO39732.1"/>
    <property type="molecule type" value="Genomic_DNA"/>
</dbReference>
<feature type="compositionally biased region" description="Polar residues" evidence="2">
    <location>
        <begin position="61"/>
        <end position="78"/>
    </location>
</feature>
<dbReference type="PROSITE" id="PS50056">
    <property type="entry name" value="TYR_PHOSPHATASE_2"/>
    <property type="match status" value="1"/>
</dbReference>
<dbReference type="OrthoDB" id="266663at2759"/>
<feature type="compositionally biased region" description="Basic and acidic residues" evidence="2">
    <location>
        <begin position="420"/>
        <end position="447"/>
    </location>
</feature>
<dbReference type="Pfam" id="PF22784">
    <property type="entry name" value="PTP-SAK"/>
    <property type="match status" value="1"/>
</dbReference>
<feature type="region of interest" description="Disordered" evidence="2">
    <location>
        <begin position="652"/>
        <end position="677"/>
    </location>
</feature>
<evidence type="ECO:0000256" key="2">
    <source>
        <dbReference type="SAM" id="MobiDB-lite"/>
    </source>
</evidence>
<evidence type="ECO:0000313" key="5">
    <source>
        <dbReference type="Proteomes" id="UP000323386"/>
    </source>
</evidence>
<feature type="region of interest" description="Disordered" evidence="2">
    <location>
        <begin position="344"/>
        <end position="363"/>
    </location>
</feature>
<dbReference type="InterPro" id="IPR000387">
    <property type="entry name" value="Tyr_Pase_dom"/>
</dbReference>
<keyword evidence="5" id="KW-1185">Reference proteome</keyword>
<feature type="region of interest" description="Disordered" evidence="2">
    <location>
        <begin position="492"/>
        <end position="525"/>
    </location>
</feature>
<sequence>MSQPVVQPATPLTPPLSVPAFRSPALVPAEQQHQHQPSRSPFFSPSSSHGHNGNTTTVTTAQRSSGNHASSPPQSHKSPTLAAAAAAASRPNGSGAKDRPASSALITSTGQQQEHHRPLHSIHHDLAPDSSSKLKADPVTEFSIQRKPQDRQPSLMRDAQLSQEEAIHRAHQQQHHAQPQLTQQQQQQQQAQQQQAQQQQAQQQQQQQQQQQNTLLLQHYQERDALVEDAFRAARESGNQEWIVLMDLSRFASQHHMSPYSLMKFGPRGSPFAYVPITLQRPDAVEQTMSQQRQSERQAVEWLINKKRKRGIQLREQREQQQQQQRTQSSTPVLKISLQDLHREPPASMVGTKRSAAVITPPNARATSLLRTCSTEGSRLPMEDQLSQAMSDSIRATAAPPESAASSSTESLPIDDQNESESKINDLDRSTRMVEIKDAKDRSDGTGHDGLANGSPTSSQATAGNGAAQAGSSVMVNGPLTTQEIYVQDLEKASPTEKPGHVPPHEQQRPPPVAAMPPSQQASLAMKTSDTHPIHISPIVPENLLQEISDRILAAAPPQFVGEFDGIEDGGDGGAEVGRIHQPTPSFIDPVVHEREQALGRRLVRLPQVVDLVALSTPTAPGVQSQAQIADQAAAEAQEAAAAAAAAADETSISPSKAVTASQPSSSAKSPTSARRPCIGNMLLSSCPGKKVRLSGPVRGRGAICRDLGLDLKRIYGLGIRAVVCCLDNDELAYLGAPWEDYEREADSLGLDVIRLPMAEGFAPTCVTRMDDAITALIQDYTLRGKSILVHCRGGVGRAGLSACLWMLKLGLVGPSPLAAAATAPSDMPIDNGGAGSGDMQSLDGAAERLADATAATVTNATPAIANTSESQAVLDTVERLIETIRRRRSPKAIETAEQVKFIVEFVMYLHRQEALVRQNGADAAAAAAGRSRLL</sequence>
<evidence type="ECO:0000259" key="3">
    <source>
        <dbReference type="PROSITE" id="PS50056"/>
    </source>
</evidence>
<organism evidence="4 5">
    <name type="scientific">Pseudozyma flocculosa</name>
    <dbReference type="NCBI Taxonomy" id="84751"/>
    <lineage>
        <taxon>Eukaryota</taxon>
        <taxon>Fungi</taxon>
        <taxon>Dikarya</taxon>
        <taxon>Basidiomycota</taxon>
        <taxon>Ustilaginomycotina</taxon>
        <taxon>Ustilaginomycetes</taxon>
        <taxon>Ustilaginales</taxon>
        <taxon>Ustilaginaceae</taxon>
        <taxon>Pseudozyma</taxon>
    </lineage>
</organism>
<evidence type="ECO:0000256" key="1">
    <source>
        <dbReference type="ARBA" id="ARBA00022801"/>
    </source>
</evidence>
<feature type="compositionally biased region" description="Low complexity" evidence="2">
    <location>
        <begin position="660"/>
        <end position="677"/>
    </location>
</feature>
<feature type="region of interest" description="Disordered" evidence="2">
    <location>
        <begin position="165"/>
        <end position="185"/>
    </location>
</feature>
<dbReference type="InterPro" id="IPR029021">
    <property type="entry name" value="Prot-tyrosine_phosphatase-like"/>
</dbReference>
<evidence type="ECO:0000313" key="4">
    <source>
        <dbReference type="EMBL" id="SPO39732.1"/>
    </source>
</evidence>
<reference evidence="4 5" key="1">
    <citation type="submission" date="2018-03" db="EMBL/GenBank/DDBJ databases">
        <authorList>
            <person name="Guldener U."/>
        </authorList>
    </citation>
    <scope>NUCLEOTIDE SEQUENCE [LARGE SCALE GENOMIC DNA]</scope>
    <source>
        <strain evidence="4 5">DAOM196992</strain>
    </source>
</reference>
<dbReference type="PANTHER" id="PTHR23339">
    <property type="entry name" value="TYROSINE SPECIFIC PROTEIN PHOSPHATASE AND DUAL SPECIFICITY PROTEIN PHOSPHATASE"/>
    <property type="match status" value="1"/>
</dbReference>
<feature type="domain" description="Tyrosine specific protein phosphatases" evidence="3">
    <location>
        <begin position="768"/>
        <end position="812"/>
    </location>
</feature>
<feature type="compositionally biased region" description="Low complexity" evidence="2">
    <location>
        <begin position="175"/>
        <end position="185"/>
    </location>
</feature>
<gene>
    <name evidence="4" type="ORF">PSFLO_05213</name>
</gene>
<protein>
    <recommendedName>
        <fullName evidence="3">Tyrosine specific protein phosphatases domain-containing protein</fullName>
    </recommendedName>
</protein>
<feature type="compositionally biased region" description="Low complexity" evidence="2">
    <location>
        <begin position="37"/>
        <end position="48"/>
    </location>
</feature>
<dbReference type="InterPro" id="IPR057023">
    <property type="entry name" value="PTP-SAK"/>
</dbReference>
<dbReference type="Proteomes" id="UP000323386">
    <property type="component" value="Unassembled WGS sequence"/>
</dbReference>
<dbReference type="Gene3D" id="3.90.190.10">
    <property type="entry name" value="Protein tyrosine phosphatase superfamily"/>
    <property type="match status" value="1"/>
</dbReference>
<dbReference type="GO" id="GO:0016791">
    <property type="term" value="F:phosphatase activity"/>
    <property type="evidence" value="ECO:0007669"/>
    <property type="project" value="UniProtKB-ARBA"/>
</dbReference>
<feature type="region of interest" description="Disordered" evidence="2">
    <location>
        <begin position="310"/>
        <end position="333"/>
    </location>
</feature>
<feature type="region of interest" description="Disordered" evidence="2">
    <location>
        <begin position="390"/>
        <end position="473"/>
    </location>
</feature>
<keyword evidence="1" id="KW-0378">Hydrolase</keyword>
<feature type="compositionally biased region" description="Low complexity" evidence="2">
    <location>
        <begin position="396"/>
        <end position="411"/>
    </location>
</feature>
<dbReference type="InterPro" id="IPR050561">
    <property type="entry name" value="PTP"/>
</dbReference>
<dbReference type="SUPFAM" id="SSF52799">
    <property type="entry name" value="(Phosphotyrosine protein) phosphatases II"/>
    <property type="match status" value="1"/>
</dbReference>
<feature type="compositionally biased region" description="Basic and acidic residues" evidence="2">
    <location>
        <begin position="122"/>
        <end position="135"/>
    </location>
</feature>
<feature type="compositionally biased region" description="Basic and acidic residues" evidence="2">
    <location>
        <begin position="492"/>
        <end position="508"/>
    </location>
</feature>
<name>A0A5C3F5S1_9BASI</name>
<feature type="compositionally biased region" description="Low complexity" evidence="2">
    <location>
        <begin position="457"/>
        <end position="473"/>
    </location>
</feature>
<proteinExistence type="predicted"/>
<feature type="compositionally biased region" description="Low complexity" evidence="2">
    <location>
        <begin position="320"/>
        <end position="331"/>
    </location>
</feature>
<feature type="region of interest" description="Disordered" evidence="2">
    <location>
        <begin position="1"/>
        <end position="135"/>
    </location>
</feature>
<accession>A0A5C3F5S1</accession>
<dbReference type="AlphaFoldDB" id="A0A5C3F5S1"/>